<dbReference type="Gene3D" id="3.90.1300.10">
    <property type="entry name" value="Amidase signature (AS) domain"/>
    <property type="match status" value="1"/>
</dbReference>
<name>A0A0D1YRS1_9EURO</name>
<dbReference type="STRING" id="1016849.A0A0D1YRS1"/>
<reference evidence="2 3" key="1">
    <citation type="submission" date="2015-01" db="EMBL/GenBank/DDBJ databases">
        <title>The Genome Sequence of Exophiala sideris CBS121828.</title>
        <authorList>
            <consortium name="The Broad Institute Genomics Platform"/>
            <person name="Cuomo C."/>
            <person name="de Hoog S."/>
            <person name="Gorbushina A."/>
            <person name="Stielow B."/>
            <person name="Teixiera M."/>
            <person name="Abouelleil A."/>
            <person name="Chapman S.B."/>
            <person name="Priest M."/>
            <person name="Young S.K."/>
            <person name="Wortman J."/>
            <person name="Nusbaum C."/>
            <person name="Birren B."/>
        </authorList>
    </citation>
    <scope>NUCLEOTIDE SEQUENCE [LARGE SCALE GENOMIC DNA]</scope>
    <source>
        <strain evidence="2 3">CBS 121828</strain>
    </source>
</reference>
<dbReference type="PANTHER" id="PTHR42678">
    <property type="entry name" value="AMIDASE"/>
    <property type="match status" value="1"/>
</dbReference>
<feature type="domain" description="Amidase" evidence="1">
    <location>
        <begin position="62"/>
        <end position="353"/>
    </location>
</feature>
<accession>A0A0D1YRS1</accession>
<dbReference type="InterPro" id="IPR023631">
    <property type="entry name" value="Amidase_dom"/>
</dbReference>
<dbReference type="HOGENOM" id="CLU_009600_14_4_1"/>
<evidence type="ECO:0000313" key="3">
    <source>
        <dbReference type="Proteomes" id="UP000053599"/>
    </source>
</evidence>
<dbReference type="PANTHER" id="PTHR42678:SF37">
    <property type="entry name" value="AMIDASE C869.01-RELATED"/>
    <property type="match status" value="1"/>
</dbReference>
<evidence type="ECO:0000313" key="2">
    <source>
        <dbReference type="EMBL" id="KIV84094.1"/>
    </source>
</evidence>
<organism evidence="2 3">
    <name type="scientific">Exophiala sideris</name>
    <dbReference type="NCBI Taxonomy" id="1016849"/>
    <lineage>
        <taxon>Eukaryota</taxon>
        <taxon>Fungi</taxon>
        <taxon>Dikarya</taxon>
        <taxon>Ascomycota</taxon>
        <taxon>Pezizomycotina</taxon>
        <taxon>Eurotiomycetes</taxon>
        <taxon>Chaetothyriomycetidae</taxon>
        <taxon>Chaetothyriales</taxon>
        <taxon>Herpotrichiellaceae</taxon>
        <taxon>Exophiala</taxon>
    </lineage>
</organism>
<dbReference type="EMBL" id="KN846952">
    <property type="protein sequence ID" value="KIV84094.1"/>
    <property type="molecule type" value="Genomic_DNA"/>
</dbReference>
<protein>
    <recommendedName>
        <fullName evidence="1">Amidase domain-containing protein</fullName>
    </recommendedName>
</protein>
<dbReference type="SUPFAM" id="SSF75304">
    <property type="entry name" value="Amidase signature (AS) enzymes"/>
    <property type="match status" value="1"/>
</dbReference>
<dbReference type="Pfam" id="PF01425">
    <property type="entry name" value="Amidase"/>
    <property type="match status" value="1"/>
</dbReference>
<proteinExistence type="predicted"/>
<dbReference type="Proteomes" id="UP000053599">
    <property type="component" value="Unassembled WGS sequence"/>
</dbReference>
<dbReference type="AlphaFoldDB" id="A0A0D1YRS1"/>
<dbReference type="OrthoDB" id="566138at2759"/>
<dbReference type="InterPro" id="IPR036928">
    <property type="entry name" value="AS_sf"/>
</dbReference>
<sequence>MAHSRTHSKDYVMVAKPQTVAQDEMPEVFRLPSFNGHNLYEITVDELQHLFSSGALTSVQYVQFCLNRVQRVNPYLECVIETNPDALEHAKRLDEERALGKIRGPLHGIPVFVKDNMATADKMQTTGGSWVLLGCIVPKDAHIVHLLREAGAIILGKTNLDEWAGMRGSIYSLGYSARGGQTRNPYLLNRSANGSSSGSAVAVSANIVPLAFGTETDCSIISPGMVNGVVAIKPTVGLTSRGGIIPISETQDSIGPYGRCVADATRALDVIAGPDPEDKFSTVPERRQPKSYCDFLSDRHALKGARFGLPMKRFWDVAPYPQKHVAEKALHLIKEAGAEIIPVDMPCADERLDTDGGWDWERYGEDRPEISEITVSKVQTYYLMNEYLGKLKNTPIKTLEDVVRYNDENRGTEGGHAGDLPAFPDGQKLFRKCVETKGVKNETYYAALKHIQTQCRQNGIDAALRIPDDYHRDAGKSEQQQKQKQEDDMLDALLFFDIKAGGIQIAAQAGYPVMTIPIGLDPDGMPLPLTLQHTAWREDKLVKWASAIEDLLRVHNLDDREESAPTRMGRIPPTFKNHLRKNIPIDQDYQWPGRH</sequence>
<gene>
    <name evidence="2" type="ORF">PV11_06068</name>
</gene>
<evidence type="ECO:0000259" key="1">
    <source>
        <dbReference type="Pfam" id="PF01425"/>
    </source>
</evidence>